<accession>A0A916TU22</accession>
<evidence type="ECO:0000313" key="2">
    <source>
        <dbReference type="Proteomes" id="UP000608154"/>
    </source>
</evidence>
<dbReference type="Gene3D" id="3.40.1080.10">
    <property type="entry name" value="Glutaconate Coenzyme A-transferase"/>
    <property type="match status" value="1"/>
</dbReference>
<dbReference type="GO" id="GO:0008410">
    <property type="term" value="F:CoA-transferase activity"/>
    <property type="evidence" value="ECO:0007669"/>
    <property type="project" value="InterPro"/>
</dbReference>
<organism evidence="1 2">
    <name type="scientific">Novosphingobium endophyticum</name>
    <dbReference type="NCBI Taxonomy" id="1955250"/>
    <lineage>
        <taxon>Bacteria</taxon>
        <taxon>Pseudomonadati</taxon>
        <taxon>Pseudomonadota</taxon>
        <taxon>Alphaproteobacteria</taxon>
        <taxon>Sphingomonadales</taxon>
        <taxon>Sphingomonadaceae</taxon>
        <taxon>Novosphingobium</taxon>
    </lineage>
</organism>
<dbReference type="SUPFAM" id="SSF100950">
    <property type="entry name" value="NagB/RpiA/CoA transferase-like"/>
    <property type="match status" value="1"/>
</dbReference>
<dbReference type="InterPro" id="IPR037171">
    <property type="entry name" value="NagB/RpiA_transferase-like"/>
</dbReference>
<keyword evidence="2" id="KW-1185">Reference proteome</keyword>
<reference evidence="1" key="2">
    <citation type="submission" date="2020-09" db="EMBL/GenBank/DDBJ databases">
        <authorList>
            <person name="Sun Q."/>
            <person name="Zhou Y."/>
        </authorList>
    </citation>
    <scope>NUCLEOTIDE SEQUENCE</scope>
    <source>
        <strain evidence="1">CGMCC 1.15095</strain>
    </source>
</reference>
<comment type="caution">
    <text evidence="1">The sequence shown here is derived from an EMBL/GenBank/DDBJ whole genome shotgun (WGS) entry which is preliminary data.</text>
</comment>
<dbReference type="EMBL" id="BMHK01000018">
    <property type="protein sequence ID" value="GGC06931.1"/>
    <property type="molecule type" value="Genomic_DNA"/>
</dbReference>
<evidence type="ECO:0000313" key="1">
    <source>
        <dbReference type="EMBL" id="GGC06931.1"/>
    </source>
</evidence>
<dbReference type="SMART" id="SM00882">
    <property type="entry name" value="CoA_trans"/>
    <property type="match status" value="1"/>
</dbReference>
<gene>
    <name evidence="1" type="ORF">GCM10011494_27020</name>
</gene>
<dbReference type="PANTHER" id="PTHR43293">
    <property type="entry name" value="ACETATE COA-TRANSFERASE YDIF"/>
    <property type="match status" value="1"/>
</dbReference>
<dbReference type="InterPro" id="IPR004165">
    <property type="entry name" value="CoA_trans_fam_I"/>
</dbReference>
<dbReference type="Proteomes" id="UP000608154">
    <property type="component" value="Unassembled WGS sequence"/>
</dbReference>
<dbReference type="AlphaFoldDB" id="A0A916TU22"/>
<proteinExistence type="predicted"/>
<sequence length="269" mass="28808">MSDVTNQATLAELCILACSEAFRTSAEQVATGIGPVPRIGAGLARLTHSPGLMMTDGEAFLVEEPVPLGPRGDHQPRFAGYLPFSRFFDSAVWTGGRRHAMVTPTQIDRFGQTNLSQLGGTHRQPKTQMLGVRGFPGNSIYHANSMFIPAHSKRVFVEGEVDMVSSAGYNPAKRIAGGNYSGIDLRAIVTNLCVMDFGGPDNAIRVVSLHPGVTIDEVQEATGFALLDAVERETPLPGKDALDVIARLDPHNIRASVIRDNPPAVRAAP</sequence>
<dbReference type="PANTHER" id="PTHR43293:SF3">
    <property type="entry name" value="CHOLESTEROL RING-CLEAVING HYDROLASE IPDB SUBUNIT"/>
    <property type="match status" value="1"/>
</dbReference>
<name>A0A916TU22_9SPHN</name>
<protein>
    <submittedName>
        <fullName evidence="1">CoA-transferase subunit beta</fullName>
    </submittedName>
</protein>
<dbReference type="RefSeq" id="WP_188772072.1">
    <property type="nucleotide sequence ID" value="NZ_BMHK01000018.1"/>
</dbReference>
<reference evidence="1" key="1">
    <citation type="journal article" date="2014" name="Int. J. Syst. Evol. Microbiol.">
        <title>Complete genome sequence of Corynebacterium casei LMG S-19264T (=DSM 44701T), isolated from a smear-ripened cheese.</title>
        <authorList>
            <consortium name="US DOE Joint Genome Institute (JGI-PGF)"/>
            <person name="Walter F."/>
            <person name="Albersmeier A."/>
            <person name="Kalinowski J."/>
            <person name="Ruckert C."/>
        </authorList>
    </citation>
    <scope>NUCLEOTIDE SEQUENCE</scope>
    <source>
        <strain evidence="1">CGMCC 1.15095</strain>
    </source>
</reference>